<dbReference type="Proteomes" id="UP000317494">
    <property type="component" value="Unassembled WGS sequence"/>
</dbReference>
<organism evidence="5 6">
    <name type="scientific">Synchytrium endobioticum</name>
    <dbReference type="NCBI Taxonomy" id="286115"/>
    <lineage>
        <taxon>Eukaryota</taxon>
        <taxon>Fungi</taxon>
        <taxon>Fungi incertae sedis</taxon>
        <taxon>Chytridiomycota</taxon>
        <taxon>Chytridiomycota incertae sedis</taxon>
        <taxon>Chytridiomycetes</taxon>
        <taxon>Synchytriales</taxon>
        <taxon>Synchytriaceae</taxon>
        <taxon>Synchytrium</taxon>
    </lineage>
</organism>
<reference evidence="5 6" key="1">
    <citation type="journal article" date="2019" name="Sci. Rep.">
        <title>Comparative genomics of chytrid fungi reveal insights into the obligate biotrophic and pathogenic lifestyle of Synchytrium endobioticum.</title>
        <authorList>
            <person name="van de Vossenberg B.T.L.H."/>
            <person name="Warris S."/>
            <person name="Nguyen H.D.T."/>
            <person name="van Gent-Pelzer M.P.E."/>
            <person name="Joly D.L."/>
            <person name="van de Geest H.C."/>
            <person name="Bonants P.J.M."/>
            <person name="Smith D.S."/>
            <person name="Levesque C.A."/>
            <person name="van der Lee T.A.J."/>
        </authorList>
    </citation>
    <scope>NUCLEOTIDE SEQUENCE [LARGE SCALE GENOMIC DNA]</scope>
    <source>
        <strain evidence="5 6">MB42</strain>
    </source>
</reference>
<dbReference type="InterPro" id="IPR052178">
    <property type="entry name" value="Sec_Metab_Biosynth_SDR"/>
</dbReference>
<protein>
    <submittedName>
        <fullName evidence="5">Uncharacterized protein</fullName>
    </submittedName>
</protein>
<keyword evidence="3" id="KW-0560">Oxidoreductase</keyword>
<dbReference type="FunFam" id="3.40.50.720:FF:000084">
    <property type="entry name" value="Short-chain dehydrogenase reductase"/>
    <property type="match status" value="1"/>
</dbReference>
<dbReference type="Pfam" id="PF00106">
    <property type="entry name" value="adh_short"/>
    <property type="match status" value="1"/>
</dbReference>
<dbReference type="EMBL" id="QEAN01000082">
    <property type="protein sequence ID" value="TPX49476.1"/>
    <property type="molecule type" value="Genomic_DNA"/>
</dbReference>
<dbReference type="PANTHER" id="PTHR43618">
    <property type="entry name" value="7-ALPHA-HYDROXYSTEROID DEHYDROGENASE"/>
    <property type="match status" value="1"/>
</dbReference>
<dbReference type="PRINTS" id="PR00081">
    <property type="entry name" value="GDHRDH"/>
</dbReference>
<accession>A0A507DD87</accession>
<dbReference type="VEuPathDB" id="FungiDB:SeMB42_g02608"/>
<name>A0A507DD87_9FUNG</name>
<evidence type="ECO:0000256" key="3">
    <source>
        <dbReference type="ARBA" id="ARBA00023002"/>
    </source>
</evidence>
<dbReference type="InterPro" id="IPR002347">
    <property type="entry name" value="SDR_fam"/>
</dbReference>
<dbReference type="STRING" id="286115.A0A507DD87"/>
<comment type="caution">
    <text evidence="5">The sequence shown here is derived from an EMBL/GenBank/DDBJ whole genome shotgun (WGS) entry which is preliminary data.</text>
</comment>
<dbReference type="SUPFAM" id="SSF51735">
    <property type="entry name" value="NAD(P)-binding Rossmann-fold domains"/>
    <property type="match status" value="1"/>
</dbReference>
<proteinExistence type="inferred from homology"/>
<sequence>MKVWRIASPTTGNKSKSLLLRITAHEYSLLNHLCVFCRRCVATWVRRPSPVCPARTSEHVFSSSRALSLQSENQSIASKLLEMSPPDLSLRTVYGGLAGKVAVVTGGGVGIGRMIAATLVQNGVKVYIASRKQQVIDQAVVELNAMGKASGGSCIGLTADLGTKAQCKALADQILAKEDKIHFLANNSGVTWGAPMDDFPEEQGWDKLLALNVKSVFYMTVFLLPALEKAANGNVDPARVINITSNAGTSPIVENVLTAAGSGTFSYAPSKAAANHLTRVMAASLAKKFITVNAIAPGVFPSRMTAYGIEQNIDKMIAGQPLGRIGKTEDLAGVILFLTTKASSHTTGMIVPLSGGTELFGSSASRI</sequence>
<evidence type="ECO:0000313" key="5">
    <source>
        <dbReference type="EMBL" id="TPX49476.1"/>
    </source>
</evidence>
<keyword evidence="2" id="KW-0521">NADP</keyword>
<gene>
    <name evidence="5" type="ORF">SeMB42_g02608</name>
</gene>
<evidence type="ECO:0000256" key="1">
    <source>
        <dbReference type="ARBA" id="ARBA00006484"/>
    </source>
</evidence>
<dbReference type="Gene3D" id="3.40.50.720">
    <property type="entry name" value="NAD(P)-binding Rossmann-like Domain"/>
    <property type="match status" value="1"/>
</dbReference>
<comment type="similarity">
    <text evidence="1 4">Belongs to the short-chain dehydrogenases/reductases (SDR) family.</text>
</comment>
<evidence type="ECO:0000256" key="4">
    <source>
        <dbReference type="RuleBase" id="RU000363"/>
    </source>
</evidence>
<dbReference type="InterPro" id="IPR036291">
    <property type="entry name" value="NAD(P)-bd_dom_sf"/>
</dbReference>
<dbReference type="PANTHER" id="PTHR43618:SF8">
    <property type="entry name" value="7ALPHA-HYDROXYSTEROID DEHYDROGENASE"/>
    <property type="match status" value="1"/>
</dbReference>
<keyword evidence="6" id="KW-1185">Reference proteome</keyword>
<evidence type="ECO:0000256" key="2">
    <source>
        <dbReference type="ARBA" id="ARBA00022857"/>
    </source>
</evidence>
<dbReference type="AlphaFoldDB" id="A0A507DD87"/>
<dbReference type="PRINTS" id="PR00080">
    <property type="entry name" value="SDRFAMILY"/>
</dbReference>
<dbReference type="GO" id="GO:0016491">
    <property type="term" value="F:oxidoreductase activity"/>
    <property type="evidence" value="ECO:0007669"/>
    <property type="project" value="UniProtKB-KW"/>
</dbReference>
<evidence type="ECO:0000313" key="6">
    <source>
        <dbReference type="Proteomes" id="UP000317494"/>
    </source>
</evidence>